<dbReference type="GeneID" id="96904904"/>
<dbReference type="STRING" id="1064592.G0VHD3"/>
<keyword evidence="8" id="KW-1185">Reference proteome</keyword>
<evidence type="ECO:0000313" key="8">
    <source>
        <dbReference type="Proteomes" id="UP000001640"/>
    </source>
</evidence>
<feature type="compositionally biased region" description="Polar residues" evidence="5">
    <location>
        <begin position="80"/>
        <end position="98"/>
    </location>
</feature>
<evidence type="ECO:0000256" key="4">
    <source>
        <dbReference type="PROSITE-ProRule" id="PRU00094"/>
    </source>
</evidence>
<dbReference type="RefSeq" id="XP_003677591.1">
    <property type="nucleotide sequence ID" value="XM_003677543.1"/>
</dbReference>
<dbReference type="HOGENOM" id="CLU_1082166_0_0_1"/>
<dbReference type="InterPro" id="IPR013088">
    <property type="entry name" value="Znf_NHR/GATA"/>
</dbReference>
<proteinExistence type="predicted"/>
<dbReference type="EMBL" id="HE576758">
    <property type="protein sequence ID" value="CCC71239.1"/>
    <property type="molecule type" value="Genomic_DNA"/>
</dbReference>
<dbReference type="InterPro" id="IPR051140">
    <property type="entry name" value="GATA_TF"/>
</dbReference>
<dbReference type="OrthoDB" id="2162994at2759"/>
<reference key="2">
    <citation type="submission" date="2011-08" db="EMBL/GenBank/DDBJ databases">
        <title>Genome sequence of Naumovozyma castellii.</title>
        <authorList>
            <person name="Gordon J.L."/>
            <person name="Armisen D."/>
            <person name="Proux-Wera E."/>
            <person name="OhEigeartaigh S.S."/>
            <person name="Byrne K.P."/>
            <person name="Wolfe K.H."/>
        </authorList>
    </citation>
    <scope>NUCLEOTIDE SEQUENCE</scope>
    <source>
        <strain>Type strain:CBS 4309</strain>
    </source>
</reference>
<dbReference type="InterPro" id="IPR000679">
    <property type="entry name" value="Znf_GATA"/>
</dbReference>
<dbReference type="InParanoid" id="G0VHD3"/>
<dbReference type="Gene3D" id="3.30.50.10">
    <property type="entry name" value="Erythroid Transcription Factor GATA-1, subunit A"/>
    <property type="match status" value="1"/>
</dbReference>
<dbReference type="CDD" id="cd00202">
    <property type="entry name" value="ZnF_GATA"/>
    <property type="match status" value="1"/>
</dbReference>
<protein>
    <recommendedName>
        <fullName evidence="6">GATA-type domain-containing protein</fullName>
    </recommendedName>
</protein>
<dbReference type="Proteomes" id="UP000001640">
    <property type="component" value="Chromosome 7"/>
</dbReference>
<dbReference type="PANTHER" id="PTHR45658">
    <property type="entry name" value="GATA TRANSCRIPTION FACTOR"/>
    <property type="match status" value="1"/>
</dbReference>
<name>G0VHD3_NAUCA</name>
<dbReference type="GO" id="GO:0043565">
    <property type="term" value="F:sequence-specific DNA binding"/>
    <property type="evidence" value="ECO:0007669"/>
    <property type="project" value="InterPro"/>
</dbReference>
<dbReference type="AlphaFoldDB" id="G0VHD3"/>
<dbReference type="GO" id="GO:0006355">
    <property type="term" value="P:regulation of DNA-templated transcription"/>
    <property type="evidence" value="ECO:0007669"/>
    <property type="project" value="InterPro"/>
</dbReference>
<reference evidence="7 8" key="1">
    <citation type="journal article" date="2011" name="Proc. Natl. Acad. Sci. U.S.A.">
        <title>Evolutionary erosion of yeast sex chromosomes by mating-type switching accidents.</title>
        <authorList>
            <person name="Gordon J.L."/>
            <person name="Armisen D."/>
            <person name="Proux-Wera E."/>
            <person name="Oheigeartaigh S.S."/>
            <person name="Byrne K.P."/>
            <person name="Wolfe K.H."/>
        </authorList>
    </citation>
    <scope>NUCLEOTIDE SEQUENCE [LARGE SCALE GENOMIC DNA]</scope>
    <source>
        <strain evidence="8">ATCC 76901 / BCRC 22586 / CBS 4309 / NBRC 1992 / NRRL Y-12630</strain>
    </source>
</reference>
<feature type="compositionally biased region" description="Pro residues" evidence="5">
    <location>
        <begin position="109"/>
        <end position="118"/>
    </location>
</feature>
<dbReference type="Pfam" id="PF00320">
    <property type="entry name" value="GATA"/>
    <property type="match status" value="1"/>
</dbReference>
<sequence length="257" mass="29249">MNKKRSSRLETLAFVASLVDSRKREVETDALKTLVFLRDARPTKFSLNIIKRYKRPKVPKVPKPVVSQIPPPLLLQSTIYETSPPTSDESSQERSWIPTTPPLFRVSPTPTPTPPPLPTNSIPTPIATPRSILVGSSTKPTEGAINKKPIIKKKKVTFSKGLTRDDDQCRQCGDKETGQWRKGPYGKRTLCNKCGLYYRKLVNDFKPKKANALLRYCKNKALQDRRVPKKVELPEEFLESLEEDKELDDEFFSIVRT</sequence>
<dbReference type="GO" id="GO:0008270">
    <property type="term" value="F:zinc ion binding"/>
    <property type="evidence" value="ECO:0007669"/>
    <property type="project" value="UniProtKB-KW"/>
</dbReference>
<dbReference type="KEGG" id="ncs:NCAS_0G03520"/>
<keyword evidence="2 4" id="KW-0863">Zinc-finger</keyword>
<dbReference type="eggNOG" id="KOG1601">
    <property type="taxonomic scope" value="Eukaryota"/>
</dbReference>
<gene>
    <name evidence="7" type="primary">NCAS0G03520</name>
    <name evidence="7" type="ordered locus">NCAS_0G03520</name>
</gene>
<evidence type="ECO:0000313" key="7">
    <source>
        <dbReference type="EMBL" id="CCC71239.1"/>
    </source>
</evidence>
<dbReference type="PROSITE" id="PS50114">
    <property type="entry name" value="GATA_ZN_FINGER_2"/>
    <property type="match status" value="1"/>
</dbReference>
<evidence type="ECO:0000256" key="1">
    <source>
        <dbReference type="ARBA" id="ARBA00022723"/>
    </source>
</evidence>
<evidence type="ECO:0000256" key="2">
    <source>
        <dbReference type="ARBA" id="ARBA00022771"/>
    </source>
</evidence>
<feature type="domain" description="GATA-type" evidence="6">
    <location>
        <begin position="163"/>
        <end position="199"/>
    </location>
</feature>
<evidence type="ECO:0000256" key="5">
    <source>
        <dbReference type="SAM" id="MobiDB-lite"/>
    </source>
</evidence>
<organism evidence="7 8">
    <name type="scientific">Naumovozyma castellii</name>
    <name type="common">Yeast</name>
    <name type="synonym">Saccharomyces castellii</name>
    <dbReference type="NCBI Taxonomy" id="27288"/>
    <lineage>
        <taxon>Eukaryota</taxon>
        <taxon>Fungi</taxon>
        <taxon>Dikarya</taxon>
        <taxon>Ascomycota</taxon>
        <taxon>Saccharomycotina</taxon>
        <taxon>Saccharomycetes</taxon>
        <taxon>Saccharomycetales</taxon>
        <taxon>Saccharomycetaceae</taxon>
        <taxon>Naumovozyma</taxon>
    </lineage>
</organism>
<feature type="region of interest" description="Disordered" evidence="5">
    <location>
        <begin position="80"/>
        <end position="143"/>
    </location>
</feature>
<evidence type="ECO:0000259" key="6">
    <source>
        <dbReference type="PROSITE" id="PS50114"/>
    </source>
</evidence>
<accession>G0VHD3</accession>
<keyword evidence="3" id="KW-0862">Zinc</keyword>
<keyword evidence="1" id="KW-0479">Metal-binding</keyword>
<evidence type="ECO:0000256" key="3">
    <source>
        <dbReference type="ARBA" id="ARBA00022833"/>
    </source>
</evidence>
<dbReference type="SUPFAM" id="SSF57716">
    <property type="entry name" value="Glucocorticoid receptor-like (DNA-binding domain)"/>
    <property type="match status" value="1"/>
</dbReference>
<dbReference type="SMART" id="SM00401">
    <property type="entry name" value="ZnF_GATA"/>
    <property type="match status" value="1"/>
</dbReference>